<gene>
    <name evidence="2" type="ORF">LMG21510_02679</name>
</gene>
<reference evidence="2 3" key="1">
    <citation type="submission" date="2021-08" db="EMBL/GenBank/DDBJ databases">
        <authorList>
            <person name="Peeters C."/>
        </authorList>
    </citation>
    <scope>NUCLEOTIDE SEQUENCE [LARGE SCALE GENOMIC DNA]</scope>
    <source>
        <strain evidence="2 3">LMG 21510</strain>
    </source>
</reference>
<keyword evidence="1" id="KW-0732">Signal</keyword>
<organism evidence="2 3">
    <name type="scientific">Cupriavidus respiraculi</name>
    <dbReference type="NCBI Taxonomy" id="195930"/>
    <lineage>
        <taxon>Bacteria</taxon>
        <taxon>Pseudomonadati</taxon>
        <taxon>Pseudomonadota</taxon>
        <taxon>Betaproteobacteria</taxon>
        <taxon>Burkholderiales</taxon>
        <taxon>Burkholderiaceae</taxon>
        <taxon>Cupriavidus</taxon>
    </lineage>
</organism>
<feature type="signal peptide" evidence="1">
    <location>
        <begin position="1"/>
        <end position="34"/>
    </location>
</feature>
<accession>A0ABM8X477</accession>
<protein>
    <recommendedName>
        <fullName evidence="4">SAF domain-containing protein</fullName>
    </recommendedName>
</protein>
<dbReference type="EMBL" id="CAJZAH010000002">
    <property type="protein sequence ID" value="CAG9174715.1"/>
    <property type="molecule type" value="Genomic_DNA"/>
</dbReference>
<name>A0ABM8X477_9BURK</name>
<evidence type="ECO:0008006" key="4">
    <source>
        <dbReference type="Google" id="ProtNLM"/>
    </source>
</evidence>
<evidence type="ECO:0000313" key="3">
    <source>
        <dbReference type="Proteomes" id="UP000721236"/>
    </source>
</evidence>
<dbReference type="RefSeq" id="WP_224042187.1">
    <property type="nucleotide sequence ID" value="NZ_CAJZAH010000002.1"/>
</dbReference>
<evidence type="ECO:0000256" key="1">
    <source>
        <dbReference type="SAM" id="SignalP"/>
    </source>
</evidence>
<sequence>MTVRLDRFLVVATRLPVVALAATLVAAAATPAHAQSAGTAPAPTVTAARVVEVDPASGAVTAQAAQGPAFQALAGNEAAMIGPIRSGDTLSVARGPATVLKLEPLATRGVALAESQEQGAHPLGGSQRGLVREVTTTATAEVAQIDPTARTLLLRGPRGATRQVHASDPALDLSRVKSGQMARVVSVETTTITVEAPAAAPQ</sequence>
<dbReference type="Proteomes" id="UP000721236">
    <property type="component" value="Unassembled WGS sequence"/>
</dbReference>
<keyword evidence="3" id="KW-1185">Reference proteome</keyword>
<comment type="caution">
    <text evidence="2">The sequence shown here is derived from an EMBL/GenBank/DDBJ whole genome shotgun (WGS) entry which is preliminary data.</text>
</comment>
<feature type="chain" id="PRO_5047512891" description="SAF domain-containing protein" evidence="1">
    <location>
        <begin position="35"/>
        <end position="202"/>
    </location>
</feature>
<proteinExistence type="predicted"/>
<evidence type="ECO:0000313" key="2">
    <source>
        <dbReference type="EMBL" id="CAG9174715.1"/>
    </source>
</evidence>